<dbReference type="PANTHER" id="PTHR21055:SF3">
    <property type="entry name" value="PROTEIN PHOSPHATASE 1 REGULATORY SUBUNIT 36"/>
    <property type="match status" value="1"/>
</dbReference>
<dbReference type="InterPro" id="IPR026142">
    <property type="entry name" value="Pro_pase_1_reg_su_36"/>
</dbReference>
<dbReference type="Proteomes" id="UP000694891">
    <property type="component" value="Unplaced"/>
</dbReference>
<feature type="region of interest" description="Disordered" evidence="1">
    <location>
        <begin position="258"/>
        <end position="290"/>
    </location>
</feature>
<dbReference type="AlphaFoldDB" id="A0A9Y4NHJ3"/>
<dbReference type="GeneID" id="103370215"/>
<gene>
    <name evidence="3" type="primary">ppp1r36</name>
</gene>
<protein>
    <submittedName>
        <fullName evidence="3">Protein phosphatase 1 regulatory subunit 36</fullName>
    </submittedName>
</protein>
<evidence type="ECO:0000256" key="1">
    <source>
        <dbReference type="SAM" id="MobiDB-lite"/>
    </source>
</evidence>
<keyword evidence="2" id="KW-1185">Reference proteome</keyword>
<reference evidence="3" key="1">
    <citation type="submission" date="2025-08" db="UniProtKB">
        <authorList>
            <consortium name="RefSeq"/>
        </authorList>
    </citation>
    <scope>IDENTIFICATION</scope>
</reference>
<dbReference type="RefSeq" id="XP_008297407.1">
    <property type="nucleotide sequence ID" value="XM_008299185.1"/>
</dbReference>
<organism evidence="2 3">
    <name type="scientific">Stegastes partitus</name>
    <name type="common">bicolor damselfish</name>
    <dbReference type="NCBI Taxonomy" id="144197"/>
    <lineage>
        <taxon>Eukaryota</taxon>
        <taxon>Metazoa</taxon>
        <taxon>Chordata</taxon>
        <taxon>Craniata</taxon>
        <taxon>Vertebrata</taxon>
        <taxon>Euteleostomi</taxon>
        <taxon>Actinopterygii</taxon>
        <taxon>Neopterygii</taxon>
        <taxon>Teleostei</taxon>
        <taxon>Neoteleostei</taxon>
        <taxon>Acanthomorphata</taxon>
        <taxon>Ovalentaria</taxon>
        <taxon>Pomacentridae</taxon>
        <taxon>Stegastes</taxon>
    </lineage>
</organism>
<dbReference type="CTD" id="145376"/>
<name>A0A9Y4NHJ3_9TELE</name>
<feature type="region of interest" description="Disordered" evidence="1">
    <location>
        <begin position="358"/>
        <end position="385"/>
    </location>
</feature>
<evidence type="ECO:0000313" key="3">
    <source>
        <dbReference type="RefSeq" id="XP_008297407.1"/>
    </source>
</evidence>
<dbReference type="GO" id="GO:0019902">
    <property type="term" value="F:phosphatase binding"/>
    <property type="evidence" value="ECO:0007669"/>
    <property type="project" value="InterPro"/>
</dbReference>
<sequence length="385" mass="43284">MPKHPEDTTNVSFQPPGRWVWKEESQTLEFSSHHPAEEAVKRKKSQTNVGFRELQLRAEWLAAVCSPSRRGRQSLTKSLSAAHLDSYRASVKKKQRDHVTLEDVKAAAVGLLQENYLLPIPSCFLDVLTSKELDGVLAALLLYLTCFFEHRSLENTAAALTSMATEQQKMAESLAKKEISQRKLAVCYFSLMMDLHNEQHPRHKGHMSNRTEWLLHACLYSFLCLVCWATLGRRRLRDIQEELGRLLYSDTFSRAARNATDNGSAADPEEAASGGAVRQRTSRRSSSLVSAANQRSPLMVSLLPSPKERSPHLFLAWSSRPSQAEHVHTEALTERLDLEPDLQPAAVRVGILGKPLEELSGSRDQKQLREDEDEDGKSQLVVLLN</sequence>
<proteinExistence type="predicted"/>
<dbReference type="PANTHER" id="PTHR21055">
    <property type="entry name" value="PROTEIN PHOSPHATASE 1 REGULATORY SUBUNIT 36"/>
    <property type="match status" value="1"/>
</dbReference>
<accession>A0A9Y4NHJ3</accession>
<evidence type="ECO:0000313" key="2">
    <source>
        <dbReference type="Proteomes" id="UP000694891"/>
    </source>
</evidence>
<dbReference type="Pfam" id="PF14895">
    <property type="entry name" value="PPPI_inhib"/>
    <property type="match status" value="1"/>
</dbReference>
<feature type="compositionally biased region" description="Basic and acidic residues" evidence="1">
    <location>
        <begin position="358"/>
        <end position="369"/>
    </location>
</feature>